<dbReference type="EMBL" id="DS231706">
    <property type="protein sequence ID" value="KNB08192.1"/>
    <property type="molecule type" value="Genomic_DNA"/>
</dbReference>
<name>A0A0J9WP05_FUSO4</name>
<protein>
    <submittedName>
        <fullName evidence="2">Uncharacterized protein</fullName>
    </submittedName>
</protein>
<proteinExistence type="predicted"/>
<feature type="compositionally biased region" description="Basic and acidic residues" evidence="1">
    <location>
        <begin position="34"/>
        <end position="53"/>
    </location>
</feature>
<reference evidence="2" key="1">
    <citation type="submission" date="2007-04" db="EMBL/GenBank/DDBJ databases">
        <authorList>
            <consortium name="The Broad Institute Genome Sequencing Platform"/>
            <person name="Birren B."/>
            <person name="Lander E."/>
            <person name="Galagan J."/>
            <person name="Nusbaum C."/>
            <person name="Devon K."/>
            <person name="Ma L.-J."/>
            <person name="Jaffe D."/>
            <person name="Butler J."/>
            <person name="Alvarez P."/>
            <person name="Gnerre S."/>
            <person name="Grabherr M."/>
            <person name="Kleber M."/>
            <person name="Mauceli E."/>
            <person name="Brockman W."/>
            <person name="MacCallum I.A."/>
            <person name="Young S."/>
            <person name="LaButti K."/>
            <person name="DeCaprio D."/>
            <person name="Crawford M."/>
            <person name="Koehrsen M."/>
            <person name="Engels R."/>
            <person name="Montgomery P."/>
            <person name="Pearson M."/>
            <person name="Howarth C."/>
            <person name="Larson L."/>
            <person name="White J."/>
            <person name="O'Leary S."/>
            <person name="Kodira C."/>
            <person name="Zeng Q."/>
            <person name="Yandava C."/>
            <person name="Alvarado L."/>
            <person name="Kistler C."/>
            <person name="Shim W.-B."/>
            <person name="Kang S."/>
            <person name="Woloshuk C."/>
        </authorList>
    </citation>
    <scope>NUCLEOTIDE SEQUENCE</scope>
    <source>
        <strain evidence="2">4287</strain>
    </source>
</reference>
<accession>A0A0J9WP05</accession>
<organism evidence="2 3">
    <name type="scientific">Fusarium oxysporum f. sp. lycopersici (strain 4287 / CBS 123668 / FGSC 9935 / NRRL 34936)</name>
    <name type="common">Fusarium vascular wilt of tomato</name>
    <dbReference type="NCBI Taxonomy" id="426428"/>
    <lineage>
        <taxon>Eukaryota</taxon>
        <taxon>Fungi</taxon>
        <taxon>Dikarya</taxon>
        <taxon>Ascomycota</taxon>
        <taxon>Pezizomycotina</taxon>
        <taxon>Sordariomycetes</taxon>
        <taxon>Hypocreomycetidae</taxon>
        <taxon>Hypocreales</taxon>
        <taxon>Nectriaceae</taxon>
        <taxon>Fusarium</taxon>
        <taxon>Fusarium oxysporum species complex</taxon>
    </lineage>
</organism>
<evidence type="ECO:0000313" key="3">
    <source>
        <dbReference type="Proteomes" id="UP000009097"/>
    </source>
</evidence>
<gene>
    <name evidence="2" type="ORF">FOXG_20004</name>
</gene>
<dbReference type="Proteomes" id="UP000009097">
    <property type="component" value="Unassembled WGS sequence"/>
</dbReference>
<dbReference type="AlphaFoldDB" id="A0A0J9WP05"/>
<evidence type="ECO:0000256" key="1">
    <source>
        <dbReference type="SAM" id="MobiDB-lite"/>
    </source>
</evidence>
<sequence length="53" mass="5657">MPITAGLKARLSRYPSASSTNQNHAGQYGPAHPGQEKGVDNTREGFKEKSQAS</sequence>
<feature type="region of interest" description="Disordered" evidence="1">
    <location>
        <begin position="1"/>
        <end position="53"/>
    </location>
</feature>
<evidence type="ECO:0000313" key="2">
    <source>
        <dbReference type="EMBL" id="KNB08192.1"/>
    </source>
</evidence>
<dbReference type="KEGG" id="fox:FOXG_20004"/>
<dbReference type="VEuPathDB" id="FungiDB:FOXG_20004"/>
<dbReference type="RefSeq" id="XP_018246237.1">
    <property type="nucleotide sequence ID" value="XM_018400267.1"/>
</dbReference>
<feature type="compositionally biased region" description="Polar residues" evidence="1">
    <location>
        <begin position="15"/>
        <end position="25"/>
    </location>
</feature>
<dbReference type="GeneID" id="28960710"/>
<reference evidence="2" key="2">
    <citation type="journal article" date="2010" name="Nature">
        <title>Comparative genomics reveals mobile pathogenicity chromosomes in Fusarium.</title>
        <authorList>
            <person name="Ma L.J."/>
            <person name="van der Does H.C."/>
            <person name="Borkovich K.A."/>
            <person name="Coleman J.J."/>
            <person name="Daboussi M.J."/>
            <person name="Di Pietro A."/>
            <person name="Dufresne M."/>
            <person name="Freitag M."/>
            <person name="Grabherr M."/>
            <person name="Henrissat B."/>
            <person name="Houterman P.M."/>
            <person name="Kang S."/>
            <person name="Shim W.B."/>
            <person name="Woloshuk C."/>
            <person name="Xie X."/>
            <person name="Xu J.R."/>
            <person name="Antoniw J."/>
            <person name="Baker S.E."/>
            <person name="Bluhm B.H."/>
            <person name="Breakspear A."/>
            <person name="Brown D.W."/>
            <person name="Butchko R.A."/>
            <person name="Chapman S."/>
            <person name="Coulson R."/>
            <person name="Coutinho P.M."/>
            <person name="Danchin E.G."/>
            <person name="Diener A."/>
            <person name="Gale L.R."/>
            <person name="Gardiner D.M."/>
            <person name="Goff S."/>
            <person name="Hammond-Kosack K.E."/>
            <person name="Hilburn K."/>
            <person name="Hua-Van A."/>
            <person name="Jonkers W."/>
            <person name="Kazan K."/>
            <person name="Kodira C.D."/>
            <person name="Koehrsen M."/>
            <person name="Kumar L."/>
            <person name="Lee Y.H."/>
            <person name="Li L."/>
            <person name="Manners J.M."/>
            <person name="Miranda-Saavedra D."/>
            <person name="Mukherjee M."/>
            <person name="Park G."/>
            <person name="Park J."/>
            <person name="Park S.Y."/>
            <person name="Proctor R.H."/>
            <person name="Regev A."/>
            <person name="Ruiz-Roldan M.C."/>
            <person name="Sain D."/>
            <person name="Sakthikumar S."/>
            <person name="Sykes S."/>
            <person name="Schwartz D.C."/>
            <person name="Turgeon B.G."/>
            <person name="Wapinski I."/>
            <person name="Yoder O."/>
            <person name="Young S."/>
            <person name="Zeng Q."/>
            <person name="Zhou S."/>
            <person name="Galagan J."/>
            <person name="Cuomo C.A."/>
            <person name="Kistler H.C."/>
            <person name="Rep M."/>
        </authorList>
    </citation>
    <scope>NUCLEOTIDE SEQUENCE [LARGE SCALE GENOMIC DNA]</scope>
    <source>
        <strain evidence="2">4287</strain>
    </source>
</reference>